<dbReference type="GO" id="GO:0003887">
    <property type="term" value="F:DNA-directed DNA polymerase activity"/>
    <property type="evidence" value="ECO:0007669"/>
    <property type="project" value="UniProtKB-KW"/>
</dbReference>
<evidence type="ECO:0000256" key="4">
    <source>
        <dbReference type="ARBA" id="ARBA00022801"/>
    </source>
</evidence>
<dbReference type="GO" id="GO:0046872">
    <property type="term" value="F:metal ion binding"/>
    <property type="evidence" value="ECO:0007669"/>
    <property type="project" value="UniProtKB-KW"/>
</dbReference>
<keyword evidence="8" id="KW-0239">DNA-directed DNA polymerase</keyword>
<name>A0A6L2J1P2_TANCI</name>
<dbReference type="GO" id="GO:0003964">
    <property type="term" value="F:RNA-directed DNA polymerase activity"/>
    <property type="evidence" value="ECO:0007669"/>
    <property type="project" value="UniProtKB-KW"/>
</dbReference>
<keyword evidence="8" id="KW-0548">Nucleotidyltransferase</keyword>
<sequence>MLSSTGLKPSASASGSQPLGNTKKDKIQRLPSSTQKNKVEAHPGTVKSSLKNKNCAVEPKVTATVPHLKLNENFELICVKCNGYMLSDNHGLCVPNVINDVNAHPKSKAVKKISKRKVWKPTGKVFTKTRFTWRPTGQTFIIVGNEFPLTRITITTIVPSRKPIALETDTPKPVVTLVYLRKPMKSKTTNPVSKSKVIKSVSANNKEPSKSWGSTASNVPSFSLDECRVYYMEGLGHNLFSVGQFGDSNLEVAFRQHTCYIRNLEGIDLLIGSQGNNLYTLSLRDMMASSPICLLSKDLKTKSWLWHRRLSHLNFDMDLCGLMHVISVNEKKYILVIVDDYSWFTWVKCLISKDEAPDFIIKFLKMIQVRLKTLVRRIITDNGTEFVNQTLREYYEKPTPPPITPPQPPLHCRHTIFITTTVPPPLPSTSPLSSPRHPPTVGTIYTMVAISTASTPLLCHWHPVPNITSSLPRPPATNKSAFGCYYHREGAFGSGFSYQGVCLEPALHELTPTTISLGLMPNPLPSTSFVPPSRNDWDLLFEPLFDELLTPPPSVDHPVPEVIALIAEVIAPEPAASTSSPFSITVDQDALSANNSQTTPETQTLVNSNDVEEDNHDLTIAHMNKDPFVGVEESPKTPNFRDDPFHENLHEDSNSQGSSSNVRQTHTPFESLGRWTKDHPIANVIGDPSRSVSAKKKLQTDAMRCFFDAFLTIVEPKNFKQAMTEASWIDTIQEEIH</sequence>
<dbReference type="GO" id="GO:0006310">
    <property type="term" value="P:DNA recombination"/>
    <property type="evidence" value="ECO:0007669"/>
    <property type="project" value="UniProtKB-KW"/>
</dbReference>
<keyword evidence="2" id="KW-0479">Metal-binding</keyword>
<comment type="caution">
    <text evidence="12">The sequence shown here is derived from an EMBL/GenBank/DDBJ whole genome shotgun (WGS) entry which is preliminary data.</text>
</comment>
<dbReference type="SUPFAM" id="SSF53098">
    <property type="entry name" value="Ribonuclease H-like"/>
    <property type="match status" value="1"/>
</dbReference>
<dbReference type="PROSITE" id="PS50994">
    <property type="entry name" value="INTEGRASE"/>
    <property type="match status" value="1"/>
</dbReference>
<feature type="compositionally biased region" description="Polar residues" evidence="10">
    <location>
        <begin position="1"/>
        <end position="20"/>
    </location>
</feature>
<dbReference type="Pfam" id="PF00665">
    <property type="entry name" value="rve"/>
    <property type="match status" value="1"/>
</dbReference>
<evidence type="ECO:0000256" key="7">
    <source>
        <dbReference type="ARBA" id="ARBA00022918"/>
    </source>
</evidence>
<keyword evidence="1" id="KW-0540">Nuclease</keyword>
<evidence type="ECO:0000259" key="11">
    <source>
        <dbReference type="PROSITE" id="PS50994"/>
    </source>
</evidence>
<evidence type="ECO:0000256" key="1">
    <source>
        <dbReference type="ARBA" id="ARBA00022722"/>
    </source>
</evidence>
<gene>
    <name evidence="12" type="ORF">Tci_002704</name>
</gene>
<protein>
    <recommendedName>
        <fullName evidence="11">Integrase catalytic domain-containing protein</fullName>
    </recommendedName>
</protein>
<feature type="compositionally biased region" description="Basic and acidic residues" evidence="10">
    <location>
        <begin position="633"/>
        <end position="653"/>
    </location>
</feature>
<accession>A0A6L2J1P2</accession>
<evidence type="ECO:0000256" key="9">
    <source>
        <dbReference type="ARBA" id="ARBA00023172"/>
    </source>
</evidence>
<feature type="region of interest" description="Disordered" evidence="10">
    <location>
        <begin position="1"/>
        <end position="51"/>
    </location>
</feature>
<keyword evidence="4" id="KW-0378">Hydrolase</keyword>
<evidence type="ECO:0000313" key="12">
    <source>
        <dbReference type="EMBL" id="GEU30726.1"/>
    </source>
</evidence>
<reference evidence="12" key="1">
    <citation type="journal article" date="2019" name="Sci. Rep.">
        <title>Draft genome of Tanacetum cinerariifolium, the natural source of mosquito coil.</title>
        <authorList>
            <person name="Yamashiro T."/>
            <person name="Shiraishi A."/>
            <person name="Satake H."/>
            <person name="Nakayama K."/>
        </authorList>
    </citation>
    <scope>NUCLEOTIDE SEQUENCE</scope>
</reference>
<proteinExistence type="predicted"/>
<dbReference type="InterPro" id="IPR039537">
    <property type="entry name" value="Retrotran_Ty1/copia-like"/>
</dbReference>
<evidence type="ECO:0000256" key="8">
    <source>
        <dbReference type="ARBA" id="ARBA00022932"/>
    </source>
</evidence>
<dbReference type="GO" id="GO:0004519">
    <property type="term" value="F:endonuclease activity"/>
    <property type="evidence" value="ECO:0007669"/>
    <property type="project" value="UniProtKB-KW"/>
</dbReference>
<dbReference type="PANTHER" id="PTHR42648">
    <property type="entry name" value="TRANSPOSASE, PUTATIVE-RELATED"/>
    <property type="match status" value="1"/>
</dbReference>
<dbReference type="EMBL" id="BKCJ010000182">
    <property type="protein sequence ID" value="GEU30726.1"/>
    <property type="molecule type" value="Genomic_DNA"/>
</dbReference>
<feature type="compositionally biased region" description="Polar residues" evidence="10">
    <location>
        <begin position="654"/>
        <end position="665"/>
    </location>
</feature>
<evidence type="ECO:0000256" key="10">
    <source>
        <dbReference type="SAM" id="MobiDB-lite"/>
    </source>
</evidence>
<dbReference type="PANTHER" id="PTHR42648:SF11">
    <property type="entry name" value="TRANSPOSON TY4-P GAG-POL POLYPROTEIN"/>
    <property type="match status" value="1"/>
</dbReference>
<dbReference type="GO" id="GO:0015074">
    <property type="term" value="P:DNA integration"/>
    <property type="evidence" value="ECO:0007669"/>
    <property type="project" value="UniProtKB-KW"/>
</dbReference>
<keyword evidence="9" id="KW-0233">DNA recombination</keyword>
<evidence type="ECO:0000256" key="2">
    <source>
        <dbReference type="ARBA" id="ARBA00022723"/>
    </source>
</evidence>
<feature type="region of interest" description="Disordered" evidence="10">
    <location>
        <begin position="625"/>
        <end position="665"/>
    </location>
</feature>
<keyword evidence="8" id="KW-0808">Transferase</keyword>
<organism evidence="12">
    <name type="scientific">Tanacetum cinerariifolium</name>
    <name type="common">Dalmatian daisy</name>
    <name type="synonym">Chrysanthemum cinerariifolium</name>
    <dbReference type="NCBI Taxonomy" id="118510"/>
    <lineage>
        <taxon>Eukaryota</taxon>
        <taxon>Viridiplantae</taxon>
        <taxon>Streptophyta</taxon>
        <taxon>Embryophyta</taxon>
        <taxon>Tracheophyta</taxon>
        <taxon>Spermatophyta</taxon>
        <taxon>Magnoliopsida</taxon>
        <taxon>eudicotyledons</taxon>
        <taxon>Gunneridae</taxon>
        <taxon>Pentapetalae</taxon>
        <taxon>asterids</taxon>
        <taxon>campanulids</taxon>
        <taxon>Asterales</taxon>
        <taxon>Asteraceae</taxon>
        <taxon>Asteroideae</taxon>
        <taxon>Anthemideae</taxon>
        <taxon>Anthemidinae</taxon>
        <taxon>Tanacetum</taxon>
    </lineage>
</organism>
<dbReference type="GO" id="GO:0016787">
    <property type="term" value="F:hydrolase activity"/>
    <property type="evidence" value="ECO:0007669"/>
    <property type="project" value="UniProtKB-KW"/>
</dbReference>
<evidence type="ECO:0000256" key="5">
    <source>
        <dbReference type="ARBA" id="ARBA00022842"/>
    </source>
</evidence>
<evidence type="ECO:0000256" key="3">
    <source>
        <dbReference type="ARBA" id="ARBA00022759"/>
    </source>
</evidence>
<dbReference type="Gene3D" id="3.30.420.10">
    <property type="entry name" value="Ribonuclease H-like superfamily/Ribonuclease H"/>
    <property type="match status" value="1"/>
</dbReference>
<dbReference type="InterPro" id="IPR036397">
    <property type="entry name" value="RNaseH_sf"/>
</dbReference>
<dbReference type="InterPro" id="IPR012337">
    <property type="entry name" value="RNaseH-like_sf"/>
</dbReference>
<dbReference type="GO" id="GO:0003676">
    <property type="term" value="F:nucleic acid binding"/>
    <property type="evidence" value="ECO:0007669"/>
    <property type="project" value="InterPro"/>
</dbReference>
<keyword evidence="7" id="KW-0695">RNA-directed DNA polymerase</keyword>
<keyword evidence="6" id="KW-0229">DNA integration</keyword>
<feature type="domain" description="Integrase catalytic" evidence="11">
    <location>
        <begin position="287"/>
        <end position="394"/>
    </location>
</feature>
<evidence type="ECO:0000256" key="6">
    <source>
        <dbReference type="ARBA" id="ARBA00022908"/>
    </source>
</evidence>
<keyword evidence="5" id="KW-0460">Magnesium</keyword>
<keyword evidence="3" id="KW-0255">Endonuclease</keyword>
<dbReference type="AlphaFoldDB" id="A0A6L2J1P2"/>
<dbReference type="InterPro" id="IPR001584">
    <property type="entry name" value="Integrase_cat-core"/>
</dbReference>